<dbReference type="OrthoDB" id="5293507at2"/>
<dbReference type="FunFam" id="1.10.10.60:FF:000141">
    <property type="entry name" value="TetR family transcriptional regulator"/>
    <property type="match status" value="1"/>
</dbReference>
<dbReference type="PANTHER" id="PTHR30055:SF234">
    <property type="entry name" value="HTH-TYPE TRANSCRIPTIONAL REGULATOR BETI"/>
    <property type="match status" value="1"/>
</dbReference>
<dbReference type="InterPro" id="IPR036271">
    <property type="entry name" value="Tet_transcr_reg_TetR-rel_C_sf"/>
</dbReference>
<dbReference type="Pfam" id="PF00440">
    <property type="entry name" value="TetR_N"/>
    <property type="match status" value="1"/>
</dbReference>
<gene>
    <name evidence="6" type="ORF">EC580_02295</name>
</gene>
<organism evidence="6">
    <name type="scientific">Acidithiobacillus sulfuriphilus</name>
    <dbReference type="NCBI Taxonomy" id="1867749"/>
    <lineage>
        <taxon>Bacteria</taxon>
        <taxon>Pseudomonadati</taxon>
        <taxon>Pseudomonadota</taxon>
        <taxon>Acidithiobacillia</taxon>
        <taxon>Acidithiobacillales</taxon>
        <taxon>Acidithiobacillaceae</taxon>
        <taxon>Acidithiobacillus</taxon>
    </lineage>
</organism>
<proteinExistence type="predicted"/>
<keyword evidence="1" id="KW-0805">Transcription regulation</keyword>
<dbReference type="Gene3D" id="1.10.10.60">
    <property type="entry name" value="Homeodomain-like"/>
    <property type="match status" value="1"/>
</dbReference>
<dbReference type="RefSeq" id="WP_123101822.1">
    <property type="nucleotide sequence ID" value="NZ_CP127527.1"/>
</dbReference>
<dbReference type="PROSITE" id="PS01081">
    <property type="entry name" value="HTH_TETR_1"/>
    <property type="match status" value="1"/>
</dbReference>
<dbReference type="EMBL" id="RIZI01000110">
    <property type="protein sequence ID" value="RNF69432.1"/>
    <property type="molecule type" value="Genomic_DNA"/>
</dbReference>
<evidence type="ECO:0000259" key="5">
    <source>
        <dbReference type="PROSITE" id="PS50977"/>
    </source>
</evidence>
<evidence type="ECO:0000256" key="2">
    <source>
        <dbReference type="ARBA" id="ARBA00023125"/>
    </source>
</evidence>
<dbReference type="GO" id="GO:0000976">
    <property type="term" value="F:transcription cis-regulatory region binding"/>
    <property type="evidence" value="ECO:0007669"/>
    <property type="project" value="TreeGrafter"/>
</dbReference>
<dbReference type="SUPFAM" id="SSF46689">
    <property type="entry name" value="Homeodomain-like"/>
    <property type="match status" value="1"/>
</dbReference>
<sequence>MEDEKTHCSDGEGCRRILEAAENLFADKGFDAASMNAIAARAGISKANIYHYFPNKDALYLAVLRAASGNLRALLAEAVASHGSVTEVLRHFAKSHLEALLERPRLVRLVWREVLEKGAPRARELAEQGFAGVFSALVDILVVGQERGELRPDFDPALVASLLIGANVFFFQARDILRHYPPVHFADDPAAYDEGLVDLLLRGLEAAHGGQPNPVR</sequence>
<dbReference type="PRINTS" id="PR00455">
    <property type="entry name" value="HTHTETR"/>
</dbReference>
<comment type="caution">
    <text evidence="6">The sequence shown here is derived from an EMBL/GenBank/DDBJ whole genome shotgun (WGS) entry which is preliminary data.</text>
</comment>
<name>A0A3M8RNJ2_9PROT</name>
<keyword evidence="2 4" id="KW-0238">DNA-binding</keyword>
<reference evidence="6" key="1">
    <citation type="submission" date="2018-10" db="EMBL/GenBank/DDBJ databases">
        <title>Acidithiobacillus sulfuriphilus sp. nov.: an extremely acidophilic sulfur-oxidizing chemolithotroph isolated from a neutral pH environment.</title>
        <authorList>
            <person name="Falagan C."/>
            <person name="Moya-Beltran A."/>
            <person name="Quatrini R."/>
            <person name="Johnson D.B."/>
        </authorList>
    </citation>
    <scope>NUCLEOTIDE SEQUENCE [LARGE SCALE GENOMIC DNA]</scope>
    <source>
        <strain evidence="6">CJ-2</strain>
    </source>
</reference>
<dbReference type="GO" id="GO:0003700">
    <property type="term" value="F:DNA-binding transcription factor activity"/>
    <property type="evidence" value="ECO:0007669"/>
    <property type="project" value="TreeGrafter"/>
</dbReference>
<evidence type="ECO:0000256" key="1">
    <source>
        <dbReference type="ARBA" id="ARBA00023015"/>
    </source>
</evidence>
<dbReference type="Gene3D" id="1.10.357.10">
    <property type="entry name" value="Tetracycline Repressor, domain 2"/>
    <property type="match status" value="1"/>
</dbReference>
<dbReference type="InterPro" id="IPR050109">
    <property type="entry name" value="HTH-type_TetR-like_transc_reg"/>
</dbReference>
<dbReference type="AlphaFoldDB" id="A0A3M8RNJ2"/>
<evidence type="ECO:0000313" key="6">
    <source>
        <dbReference type="EMBL" id="RNF69432.1"/>
    </source>
</evidence>
<evidence type="ECO:0000256" key="4">
    <source>
        <dbReference type="PROSITE-ProRule" id="PRU00335"/>
    </source>
</evidence>
<accession>A0A3M8RNJ2</accession>
<dbReference type="PANTHER" id="PTHR30055">
    <property type="entry name" value="HTH-TYPE TRANSCRIPTIONAL REGULATOR RUTR"/>
    <property type="match status" value="1"/>
</dbReference>
<dbReference type="SUPFAM" id="SSF48498">
    <property type="entry name" value="Tetracyclin repressor-like, C-terminal domain"/>
    <property type="match status" value="1"/>
</dbReference>
<dbReference type="InterPro" id="IPR041474">
    <property type="entry name" value="NicS_C"/>
</dbReference>
<dbReference type="PROSITE" id="PS50977">
    <property type="entry name" value="HTH_TETR_2"/>
    <property type="match status" value="1"/>
</dbReference>
<feature type="DNA-binding region" description="H-T-H motif" evidence="4">
    <location>
        <begin position="34"/>
        <end position="53"/>
    </location>
</feature>
<dbReference type="InterPro" id="IPR009057">
    <property type="entry name" value="Homeodomain-like_sf"/>
</dbReference>
<dbReference type="Pfam" id="PF17938">
    <property type="entry name" value="TetR_C_29"/>
    <property type="match status" value="1"/>
</dbReference>
<dbReference type="InterPro" id="IPR023772">
    <property type="entry name" value="DNA-bd_HTH_TetR-type_CS"/>
</dbReference>
<feature type="domain" description="HTH tetR-type" evidence="5">
    <location>
        <begin position="11"/>
        <end position="71"/>
    </location>
</feature>
<keyword evidence="3" id="KW-0804">Transcription</keyword>
<evidence type="ECO:0000256" key="3">
    <source>
        <dbReference type="ARBA" id="ARBA00023163"/>
    </source>
</evidence>
<protein>
    <submittedName>
        <fullName evidence="6">TetR/AcrR family transcriptional regulator</fullName>
    </submittedName>
</protein>
<dbReference type="InterPro" id="IPR001647">
    <property type="entry name" value="HTH_TetR"/>
</dbReference>